<keyword evidence="8" id="KW-0449">Lipoprotein</keyword>
<comment type="subcellular location">
    <subcellularLocation>
        <location evidence="1">Membrane</location>
        <topology evidence="1">Lipid-anchor</topology>
        <topology evidence="1">GPI-anchor</topology>
    </subcellularLocation>
    <subcellularLocation>
        <location evidence="2">Secreted</location>
    </subcellularLocation>
</comment>
<evidence type="ECO:0000256" key="4">
    <source>
        <dbReference type="ARBA" id="ARBA00022525"/>
    </source>
</evidence>
<feature type="disulfide bond" evidence="9">
    <location>
        <begin position="32"/>
        <end position="72"/>
    </location>
</feature>
<evidence type="ECO:0000259" key="12">
    <source>
        <dbReference type="PROSITE" id="PS52012"/>
    </source>
</evidence>
<feature type="disulfide bond" evidence="9">
    <location>
        <begin position="36"/>
        <end position="67"/>
    </location>
</feature>
<proteinExistence type="inferred from homology"/>
<keyword evidence="6 11" id="KW-0732">Signal</keyword>
<evidence type="ECO:0000256" key="9">
    <source>
        <dbReference type="PROSITE-ProRule" id="PRU01356"/>
    </source>
</evidence>
<dbReference type="GO" id="GO:0005576">
    <property type="term" value="C:extracellular region"/>
    <property type="evidence" value="ECO:0007669"/>
    <property type="project" value="UniProtKB-SubCell"/>
</dbReference>
<comment type="similarity">
    <text evidence="3">Belongs to the RBT5 family.</text>
</comment>
<name>A0AAV9VGB8_9PEZI</name>
<dbReference type="Proteomes" id="UP001373714">
    <property type="component" value="Unassembled WGS sequence"/>
</dbReference>
<gene>
    <name evidence="13" type="ORF">TWF730_006276</name>
</gene>
<feature type="signal peptide" evidence="11">
    <location>
        <begin position="1"/>
        <end position="19"/>
    </location>
</feature>
<evidence type="ECO:0000313" key="13">
    <source>
        <dbReference type="EMBL" id="KAK6360123.1"/>
    </source>
</evidence>
<feature type="region of interest" description="Disordered" evidence="10">
    <location>
        <begin position="155"/>
        <end position="174"/>
    </location>
</feature>
<keyword evidence="4" id="KW-0964">Secreted</keyword>
<evidence type="ECO:0000256" key="7">
    <source>
        <dbReference type="ARBA" id="ARBA00023157"/>
    </source>
</evidence>
<dbReference type="GO" id="GO:0098552">
    <property type="term" value="C:side of membrane"/>
    <property type="evidence" value="ECO:0007669"/>
    <property type="project" value="UniProtKB-KW"/>
</dbReference>
<evidence type="ECO:0000313" key="14">
    <source>
        <dbReference type="Proteomes" id="UP001373714"/>
    </source>
</evidence>
<keyword evidence="5" id="KW-0336">GPI-anchor</keyword>
<dbReference type="InterPro" id="IPR008427">
    <property type="entry name" value="Extracellular_membr_CFEM_dom"/>
</dbReference>
<sequence length="319" mass="32833">MRFVSRLNLCLFLLRVVSARSIILARAEPPACIAACLPGAVGASGCPEDNAPCICASQTFYESLLPCVLINCGYADVSGLLTYGVEFCQRAGVNSAQRLSAFGKSAGVGSEGDDASVSTSVAPVEPTPAPEPEKIPSADPIPTIAPSEPNTITEAPATVEHTPTMEPTAKTGTKDPVVPSTFVVVSTTTSLESVAETTALSVGTSISSTPIEPSESSGTSDIVLHTLTTRSRTQSGVFTVVTSSKVDGSDTELVFIQTTDPTPRNTQPIVTTAPDSTSALPVPTADAPSSASTNAQHMFSPLNINSSILCLVALFFVLG</sequence>
<evidence type="ECO:0000256" key="8">
    <source>
        <dbReference type="ARBA" id="ARBA00023288"/>
    </source>
</evidence>
<evidence type="ECO:0000256" key="5">
    <source>
        <dbReference type="ARBA" id="ARBA00022622"/>
    </source>
</evidence>
<feature type="region of interest" description="Disordered" evidence="10">
    <location>
        <begin position="259"/>
        <end position="289"/>
    </location>
</feature>
<accession>A0AAV9VGB8</accession>
<feature type="compositionally biased region" description="Polar residues" evidence="10">
    <location>
        <begin position="259"/>
        <end position="279"/>
    </location>
</feature>
<keyword evidence="7 9" id="KW-1015">Disulfide bond</keyword>
<organism evidence="13 14">
    <name type="scientific">Orbilia blumenaviensis</name>
    <dbReference type="NCBI Taxonomy" id="1796055"/>
    <lineage>
        <taxon>Eukaryota</taxon>
        <taxon>Fungi</taxon>
        <taxon>Dikarya</taxon>
        <taxon>Ascomycota</taxon>
        <taxon>Pezizomycotina</taxon>
        <taxon>Orbiliomycetes</taxon>
        <taxon>Orbiliales</taxon>
        <taxon>Orbiliaceae</taxon>
        <taxon>Orbilia</taxon>
    </lineage>
</organism>
<evidence type="ECO:0000256" key="2">
    <source>
        <dbReference type="ARBA" id="ARBA00004613"/>
    </source>
</evidence>
<keyword evidence="5" id="KW-0472">Membrane</keyword>
<evidence type="ECO:0000256" key="6">
    <source>
        <dbReference type="ARBA" id="ARBA00022729"/>
    </source>
</evidence>
<feature type="region of interest" description="Disordered" evidence="10">
    <location>
        <begin position="108"/>
        <end position="150"/>
    </location>
</feature>
<feature type="disulfide bond" evidence="9">
    <location>
        <begin position="55"/>
        <end position="88"/>
    </location>
</feature>
<evidence type="ECO:0000256" key="3">
    <source>
        <dbReference type="ARBA" id="ARBA00010031"/>
    </source>
</evidence>
<protein>
    <recommendedName>
        <fullName evidence="12">CFEM domain-containing protein</fullName>
    </recommendedName>
</protein>
<dbReference type="EMBL" id="JAVHNS010000003">
    <property type="protein sequence ID" value="KAK6360123.1"/>
    <property type="molecule type" value="Genomic_DNA"/>
</dbReference>
<keyword evidence="5" id="KW-0325">Glycoprotein</keyword>
<dbReference type="PROSITE" id="PS52012">
    <property type="entry name" value="CFEM"/>
    <property type="match status" value="1"/>
</dbReference>
<comment type="caution">
    <text evidence="9">Lacks conserved residue(s) required for the propagation of feature annotation.</text>
</comment>
<reference evidence="13 14" key="1">
    <citation type="submission" date="2019-10" db="EMBL/GenBank/DDBJ databases">
        <authorList>
            <person name="Palmer J.M."/>
        </authorList>
    </citation>
    <scope>NUCLEOTIDE SEQUENCE [LARGE SCALE GENOMIC DNA]</scope>
    <source>
        <strain evidence="13 14">TWF730</strain>
    </source>
</reference>
<dbReference type="AlphaFoldDB" id="A0AAV9VGB8"/>
<evidence type="ECO:0000256" key="11">
    <source>
        <dbReference type="SAM" id="SignalP"/>
    </source>
</evidence>
<feature type="disulfide bond" evidence="9">
    <location>
        <begin position="46"/>
        <end position="53"/>
    </location>
</feature>
<feature type="domain" description="CFEM" evidence="12">
    <location>
        <begin position="1"/>
        <end position="115"/>
    </location>
</feature>
<evidence type="ECO:0000256" key="1">
    <source>
        <dbReference type="ARBA" id="ARBA00004589"/>
    </source>
</evidence>
<dbReference type="Pfam" id="PF05730">
    <property type="entry name" value="CFEM"/>
    <property type="match status" value="1"/>
</dbReference>
<keyword evidence="14" id="KW-1185">Reference proteome</keyword>
<feature type="chain" id="PRO_5043609033" description="CFEM domain-containing protein" evidence="11">
    <location>
        <begin position="20"/>
        <end position="319"/>
    </location>
</feature>
<evidence type="ECO:0000256" key="10">
    <source>
        <dbReference type="SAM" id="MobiDB-lite"/>
    </source>
</evidence>
<comment type="caution">
    <text evidence="13">The sequence shown here is derived from an EMBL/GenBank/DDBJ whole genome shotgun (WGS) entry which is preliminary data.</text>
</comment>